<evidence type="ECO:0000313" key="4">
    <source>
        <dbReference type="EMBL" id="CKJ32839.1"/>
    </source>
</evidence>
<sequence>MKAALNSLKDVPANASDSKPAQDKKDAKQGTEDSKDSAKMTETTSVPPGVIVVSLLVLLGVIAFWLVRRKKESEIQQLSTELTKILGQLDAEKADKKVLAKAQNLLQETLDFVKEENGSAETEAKLVEELKSILAKLK</sequence>
<evidence type="ECO:0000313" key="5">
    <source>
        <dbReference type="EMBL" id="COS02083.1"/>
    </source>
</evidence>
<evidence type="ECO:0000313" key="8">
    <source>
        <dbReference type="Proteomes" id="UP000046095"/>
    </source>
</evidence>
<feature type="compositionally biased region" description="Basic and acidic residues" evidence="1">
    <location>
        <begin position="20"/>
        <end position="39"/>
    </location>
</feature>
<reference evidence="6 7" key="1">
    <citation type="submission" date="2015-03" db="EMBL/GenBank/DDBJ databases">
        <authorList>
            <consortium name="Pathogen Informatics"/>
            <person name="Murphy D."/>
        </authorList>
    </citation>
    <scope>NUCLEOTIDE SEQUENCE [LARGE SCALE GENOMIC DNA]</scope>
    <source>
        <strain evidence="4 7">0310</strain>
        <strain evidence="3">SMRU158</strain>
        <strain evidence="6">type strain: N</strain>
    </source>
</reference>
<proteinExistence type="predicted"/>
<evidence type="ECO:0000313" key="6">
    <source>
        <dbReference type="Proteomes" id="UP000040910"/>
    </source>
</evidence>
<protein>
    <submittedName>
        <fullName evidence="4">Surface anchored protein</fullName>
    </submittedName>
</protein>
<name>A0A064C4T8_STREE</name>
<evidence type="ECO:0000256" key="2">
    <source>
        <dbReference type="SAM" id="Phobius"/>
    </source>
</evidence>
<evidence type="ECO:0000256" key="1">
    <source>
        <dbReference type="SAM" id="MobiDB-lite"/>
    </source>
</evidence>
<organism evidence="4 7">
    <name type="scientific">Streptococcus pneumoniae</name>
    <dbReference type="NCBI Taxonomy" id="1313"/>
    <lineage>
        <taxon>Bacteria</taxon>
        <taxon>Bacillati</taxon>
        <taxon>Bacillota</taxon>
        <taxon>Bacilli</taxon>
        <taxon>Lactobacillales</taxon>
        <taxon>Streptococcaceae</taxon>
        <taxon>Streptococcus</taxon>
    </lineage>
</organism>
<dbReference type="Proteomes" id="UP000045541">
    <property type="component" value="Unassembled WGS sequence"/>
</dbReference>
<evidence type="ECO:0000313" key="3">
    <source>
        <dbReference type="EMBL" id="CIV06013.1"/>
    </source>
</evidence>
<keyword evidence="2" id="KW-0812">Transmembrane</keyword>
<dbReference type="EMBL" id="CMWB01000059">
    <property type="protein sequence ID" value="CKJ32839.1"/>
    <property type="molecule type" value="Genomic_DNA"/>
</dbReference>
<dbReference type="AlphaFoldDB" id="A0A064C4T8"/>
<dbReference type="Proteomes" id="UP000040910">
    <property type="component" value="Unassembled WGS sequence"/>
</dbReference>
<keyword evidence="2" id="KW-1133">Transmembrane helix</keyword>
<dbReference type="EMBL" id="CRVC01000051">
    <property type="protein sequence ID" value="COS02083.1"/>
    <property type="molecule type" value="Genomic_DNA"/>
</dbReference>
<reference evidence="5 8" key="2">
    <citation type="submission" date="2015-03" db="EMBL/GenBank/DDBJ databases">
        <authorList>
            <person name="Murphy D."/>
        </authorList>
    </citation>
    <scope>NUCLEOTIDE SEQUENCE [LARGE SCALE GENOMIC DNA]</scope>
    <source>
        <strain evidence="5 8">SMRU1708</strain>
    </source>
</reference>
<accession>A0A064C4T8</accession>
<dbReference type="Proteomes" id="UP000046095">
    <property type="component" value="Unassembled WGS sequence"/>
</dbReference>
<feature type="region of interest" description="Disordered" evidence="1">
    <location>
        <begin position="1"/>
        <end position="43"/>
    </location>
</feature>
<keyword evidence="2" id="KW-0472">Membrane</keyword>
<gene>
    <name evidence="3" type="ORF">ERS019316_00277</name>
    <name evidence="5" type="ORF">ERS021218_02241</name>
    <name evidence="4" type="ORF">ERS096071_02083</name>
</gene>
<dbReference type="RefSeq" id="WP_023929176.1">
    <property type="nucleotide sequence ID" value="NZ_CHPO01000051.1"/>
</dbReference>
<dbReference type="EMBL" id="CKLF01000002">
    <property type="protein sequence ID" value="CIV06013.1"/>
    <property type="molecule type" value="Genomic_DNA"/>
</dbReference>
<feature type="transmembrane region" description="Helical" evidence="2">
    <location>
        <begin position="49"/>
        <end position="67"/>
    </location>
</feature>
<dbReference type="PATRIC" id="fig|1313.5272.peg.2133"/>
<evidence type="ECO:0000313" key="7">
    <source>
        <dbReference type="Proteomes" id="UP000045541"/>
    </source>
</evidence>